<evidence type="ECO:0000256" key="2">
    <source>
        <dbReference type="PROSITE-ProRule" id="PRU00703"/>
    </source>
</evidence>
<protein>
    <submittedName>
        <fullName evidence="4">DUF294 nucleotidyltransferase-like domain-containing protein</fullName>
    </submittedName>
</protein>
<dbReference type="EMBL" id="JBHUHT010000007">
    <property type="protein sequence ID" value="MFD2095015.1"/>
    <property type="molecule type" value="Genomic_DNA"/>
</dbReference>
<dbReference type="InterPro" id="IPR005105">
    <property type="entry name" value="GlnD_Uridyltrans_N"/>
</dbReference>
<evidence type="ECO:0000259" key="3">
    <source>
        <dbReference type="PROSITE" id="PS51371"/>
    </source>
</evidence>
<dbReference type="Gene3D" id="2.60.120.10">
    <property type="entry name" value="Jelly Rolls"/>
    <property type="match status" value="1"/>
</dbReference>
<evidence type="ECO:0000313" key="4">
    <source>
        <dbReference type="EMBL" id="MFD2095015.1"/>
    </source>
</evidence>
<proteinExistence type="predicted"/>
<organism evidence="4 5">
    <name type="scientific">Corallincola platygyrae</name>
    <dbReference type="NCBI Taxonomy" id="1193278"/>
    <lineage>
        <taxon>Bacteria</taxon>
        <taxon>Pseudomonadati</taxon>
        <taxon>Pseudomonadota</taxon>
        <taxon>Gammaproteobacteria</taxon>
        <taxon>Alteromonadales</taxon>
        <taxon>Psychromonadaceae</taxon>
        <taxon>Corallincola</taxon>
    </lineage>
</organism>
<dbReference type="Pfam" id="PF00571">
    <property type="entry name" value="CBS"/>
    <property type="match status" value="2"/>
</dbReference>
<dbReference type="SUPFAM" id="SSF51206">
    <property type="entry name" value="cAMP-binding domain-like"/>
    <property type="match status" value="1"/>
</dbReference>
<dbReference type="PROSITE" id="PS51371">
    <property type="entry name" value="CBS"/>
    <property type="match status" value="2"/>
</dbReference>
<dbReference type="Gene3D" id="3.10.580.10">
    <property type="entry name" value="CBS-domain"/>
    <property type="match status" value="1"/>
</dbReference>
<accession>A0ABW4XIC9</accession>
<feature type="domain" description="CBS" evidence="3">
    <location>
        <begin position="216"/>
        <end position="291"/>
    </location>
</feature>
<evidence type="ECO:0000256" key="1">
    <source>
        <dbReference type="ARBA" id="ARBA00022737"/>
    </source>
</evidence>
<dbReference type="SUPFAM" id="SSF54631">
    <property type="entry name" value="CBS-domain pair"/>
    <property type="match status" value="1"/>
</dbReference>
<dbReference type="InterPro" id="IPR051462">
    <property type="entry name" value="CBS_domain-containing"/>
</dbReference>
<dbReference type="InterPro" id="IPR046342">
    <property type="entry name" value="CBS_dom_sf"/>
</dbReference>
<keyword evidence="2" id="KW-0129">CBS domain</keyword>
<keyword evidence="5" id="KW-1185">Reference proteome</keyword>
<dbReference type="InterPro" id="IPR000644">
    <property type="entry name" value="CBS_dom"/>
</dbReference>
<comment type="caution">
    <text evidence="4">The sequence shown here is derived from an EMBL/GenBank/DDBJ whole genome shotgun (WGS) entry which is preliminary data.</text>
</comment>
<reference evidence="5" key="1">
    <citation type="journal article" date="2019" name="Int. J. Syst. Evol. Microbiol.">
        <title>The Global Catalogue of Microorganisms (GCM) 10K type strain sequencing project: providing services to taxonomists for standard genome sequencing and annotation.</title>
        <authorList>
            <consortium name="The Broad Institute Genomics Platform"/>
            <consortium name="The Broad Institute Genome Sequencing Center for Infectious Disease"/>
            <person name="Wu L."/>
            <person name="Ma J."/>
        </authorList>
    </citation>
    <scope>NUCLEOTIDE SEQUENCE [LARGE SCALE GENOMIC DNA]</scope>
    <source>
        <strain evidence="5">CGMCC 1.10992</strain>
    </source>
</reference>
<dbReference type="CDD" id="cd04587">
    <property type="entry name" value="CBS_pair_CAP-ED_NT_Pol-beta-like_DUF294_assoc"/>
    <property type="match status" value="1"/>
</dbReference>
<dbReference type="Pfam" id="PF03445">
    <property type="entry name" value="DUF294"/>
    <property type="match status" value="1"/>
</dbReference>
<feature type="domain" description="CBS" evidence="3">
    <location>
        <begin position="152"/>
        <end position="208"/>
    </location>
</feature>
<dbReference type="Proteomes" id="UP001597380">
    <property type="component" value="Unassembled WGS sequence"/>
</dbReference>
<gene>
    <name evidence="4" type="ORF">ACFSJ3_03400</name>
</gene>
<dbReference type="Pfam" id="PF10335">
    <property type="entry name" value="DUF294_C"/>
    <property type="match status" value="1"/>
</dbReference>
<dbReference type="RefSeq" id="WP_345337927.1">
    <property type="nucleotide sequence ID" value="NZ_BAABLI010000004.1"/>
</dbReference>
<sequence>MTDPDHFPEIVQFMQQAAPFPALPEAVLPEYVHHFTIHYLKAGDHSERLKDDALYWLRTGVAKINDSNHRLYDQLEETGCFGHALAGLPDEAHLTIVEDALVYRLGSEHVNTLANEYPAFEHFIKQSRHRYLHHVEAPVQEQVLNLPLQQFARRTPITISPDASAQQAAHLMSQLHVSCLPVVKQSELRGIITDRDLRARLVANGLPTDTPVAEVMTTPVQTIYADQQVMDALLMMALKKVHHLPIVERHPTTSKVGKTSSMPHESALVGVITSTDLMQLQQQSPIFIAAEIMRQTELEGIIRCCKRVPTFLSQLADAQLSADRISKILTTVYDAVTQRLLALGEARFGPPPRPYCWLVFGSHAREELHLASDQDNGLLFANTDSTGAESIQVDEDRYFAQLSEWVCEGLYECGLAKCPGDIMASNPEHRMTLAQWQEKFSGWLSTPTPNALLKVSTFFDLRPLAGEMGLADLLMAHIADSASSNQLFLGLLAQNAAAYPPPLGVFGQLKTEKDPERGACLDLKRCGLFQLTELARLYGFATASSEFCATSTVERVRQAQGSPHLTQEDAEELLLGFQRLHSLRLTLQITRLAKSLPLDNLVPVKSLTHFEKHQLKDIFAIIDRAQQAALTKFAGGRQQ</sequence>
<dbReference type="PANTHER" id="PTHR48108:SF31">
    <property type="entry name" value="CBS DOMAIN AND CYCLIC NUCLEOTIDE-REGULATED NUCLEOTIDYLTRANSFERASE"/>
    <property type="match status" value="1"/>
</dbReference>
<keyword evidence="1" id="KW-0677">Repeat</keyword>
<dbReference type="InterPro" id="IPR014710">
    <property type="entry name" value="RmlC-like_jellyroll"/>
</dbReference>
<dbReference type="PANTHER" id="PTHR48108">
    <property type="entry name" value="CBS DOMAIN-CONTAINING PROTEIN CBSX2, CHLOROPLASTIC"/>
    <property type="match status" value="1"/>
</dbReference>
<dbReference type="InterPro" id="IPR018490">
    <property type="entry name" value="cNMP-bd_dom_sf"/>
</dbReference>
<dbReference type="SMART" id="SM00116">
    <property type="entry name" value="CBS"/>
    <property type="match status" value="2"/>
</dbReference>
<dbReference type="CDD" id="cd05401">
    <property type="entry name" value="NT_GlnE_GlnD_like"/>
    <property type="match status" value="1"/>
</dbReference>
<name>A0ABW4XIC9_9GAMM</name>
<dbReference type="InterPro" id="IPR018821">
    <property type="entry name" value="DUF294_put_nucleoTrafse_sb-bd"/>
</dbReference>
<evidence type="ECO:0000313" key="5">
    <source>
        <dbReference type="Proteomes" id="UP001597380"/>
    </source>
</evidence>